<dbReference type="PROSITE" id="PS00197">
    <property type="entry name" value="2FE2S_FER_1"/>
    <property type="match status" value="1"/>
</dbReference>
<dbReference type="InterPro" id="IPR039261">
    <property type="entry name" value="FNR_nucleotide-bd"/>
</dbReference>
<dbReference type="Gene3D" id="3.10.20.30">
    <property type="match status" value="1"/>
</dbReference>
<dbReference type="SUPFAM" id="SSF52343">
    <property type="entry name" value="Ferredoxin reductase-like, C-terminal NADP-linked domain"/>
    <property type="match status" value="1"/>
</dbReference>
<keyword evidence="10" id="KW-1185">Reference proteome</keyword>
<dbReference type="PROSITE" id="PS51384">
    <property type="entry name" value="FAD_FR"/>
    <property type="match status" value="1"/>
</dbReference>
<protein>
    <submittedName>
        <fullName evidence="9">2Fe-2S iron-sulfur cluster-binding protein</fullName>
    </submittedName>
</protein>
<keyword evidence="3" id="KW-0479">Metal-binding</keyword>
<evidence type="ECO:0000259" key="7">
    <source>
        <dbReference type="PROSITE" id="PS51085"/>
    </source>
</evidence>
<dbReference type="InterPro" id="IPR017927">
    <property type="entry name" value="FAD-bd_FR_type"/>
</dbReference>
<dbReference type="InterPro" id="IPR001041">
    <property type="entry name" value="2Fe-2S_ferredoxin-type"/>
</dbReference>
<sequence length="318" mass="34143">MTQNLQAVVTSRHGETESIAVFELRACDGGELPAFTAGAHVDLHLPNGLVRSYSLTNDQGERNRYVIGVSRDMASRGGSQYVHEHVRVGTVLTIGGPRNNFQLDEGAACSIFIAGGIGITPILSMTRRMEKLGLPWTLHYCARSRSHAAYLDYLSAPDAFKHGRVVLHFDQESGRMLDIDAIVAGAGPGTHLYCCGPTPMLGGFEQAMARRPDCISHVEYFANTKEAAVEGGFEVVLARAGCSVAVAPGKSILDALLEAGIEAPYSCHEGVCGTCETRVLEGEPDHRDLVLSRAEHESGKVMMICVSGCKGKKLVLDM</sequence>
<gene>
    <name evidence="9" type="ORF">ABQJ54_14630</name>
</gene>
<evidence type="ECO:0000313" key="10">
    <source>
        <dbReference type="Proteomes" id="UP001556220"/>
    </source>
</evidence>
<keyword evidence="1" id="KW-0285">Flavoprotein</keyword>
<accession>A0ABV3QGM2</accession>
<dbReference type="EMBL" id="JBFOHK010000004">
    <property type="protein sequence ID" value="MEW9572990.1"/>
    <property type="molecule type" value="Genomic_DNA"/>
</dbReference>
<dbReference type="InterPro" id="IPR017938">
    <property type="entry name" value="Riboflavin_synthase-like_b-brl"/>
</dbReference>
<keyword evidence="4" id="KW-0560">Oxidoreductase</keyword>
<dbReference type="InterPro" id="IPR012675">
    <property type="entry name" value="Beta-grasp_dom_sf"/>
</dbReference>
<dbReference type="Pfam" id="PF00175">
    <property type="entry name" value="NAD_binding_1"/>
    <property type="match status" value="1"/>
</dbReference>
<evidence type="ECO:0000256" key="5">
    <source>
        <dbReference type="ARBA" id="ARBA00023004"/>
    </source>
</evidence>
<dbReference type="InterPro" id="IPR006058">
    <property type="entry name" value="2Fe2S_fd_BS"/>
</dbReference>
<comment type="caution">
    <text evidence="9">The sequence shown here is derived from an EMBL/GenBank/DDBJ whole genome shotgun (WGS) entry which is preliminary data.</text>
</comment>
<dbReference type="PRINTS" id="PR00409">
    <property type="entry name" value="PHDIOXRDTASE"/>
</dbReference>
<dbReference type="CDD" id="cd06185">
    <property type="entry name" value="PDR_like"/>
    <property type="match status" value="1"/>
</dbReference>
<dbReference type="PROSITE" id="PS51085">
    <property type="entry name" value="2FE2S_FER_2"/>
    <property type="match status" value="1"/>
</dbReference>
<feature type="domain" description="FAD-binding FR-type" evidence="8">
    <location>
        <begin position="2"/>
        <end position="104"/>
    </location>
</feature>
<keyword evidence="5" id="KW-0408">Iron</keyword>
<dbReference type="InterPro" id="IPR036010">
    <property type="entry name" value="2Fe-2S_ferredoxin-like_sf"/>
</dbReference>
<keyword evidence="6" id="KW-0411">Iron-sulfur</keyword>
<dbReference type="PANTHER" id="PTHR47354:SF1">
    <property type="entry name" value="CARNITINE MONOOXYGENASE REDUCTASE SUBUNIT"/>
    <property type="match status" value="1"/>
</dbReference>
<evidence type="ECO:0000256" key="4">
    <source>
        <dbReference type="ARBA" id="ARBA00023002"/>
    </source>
</evidence>
<dbReference type="Proteomes" id="UP001556220">
    <property type="component" value="Unassembled WGS sequence"/>
</dbReference>
<name>A0ABV3QGM2_9GAMM</name>
<dbReference type="Gene3D" id="2.40.30.10">
    <property type="entry name" value="Translation factors"/>
    <property type="match status" value="1"/>
</dbReference>
<dbReference type="PANTHER" id="PTHR47354">
    <property type="entry name" value="NADH OXIDOREDUCTASE HCR"/>
    <property type="match status" value="1"/>
</dbReference>
<evidence type="ECO:0000313" key="9">
    <source>
        <dbReference type="EMBL" id="MEW9572990.1"/>
    </source>
</evidence>
<reference evidence="9 10" key="1">
    <citation type="submission" date="2024-06" db="EMBL/GenBank/DDBJ databases">
        <authorList>
            <person name="Woo H."/>
        </authorList>
    </citation>
    <scope>NUCLEOTIDE SEQUENCE [LARGE SCALE GENOMIC DNA]</scope>
    <source>
        <strain evidence="9 10">Si-c</strain>
    </source>
</reference>
<dbReference type="SUPFAM" id="SSF63380">
    <property type="entry name" value="Riboflavin synthase domain-like"/>
    <property type="match status" value="1"/>
</dbReference>
<organism evidence="9 10">
    <name type="scientific">Rhodanobacter lycopersici</name>
    <dbReference type="NCBI Taxonomy" id="3162487"/>
    <lineage>
        <taxon>Bacteria</taxon>
        <taxon>Pseudomonadati</taxon>
        <taxon>Pseudomonadota</taxon>
        <taxon>Gammaproteobacteria</taxon>
        <taxon>Lysobacterales</taxon>
        <taxon>Rhodanobacteraceae</taxon>
        <taxon>Rhodanobacter</taxon>
    </lineage>
</organism>
<evidence type="ECO:0000259" key="8">
    <source>
        <dbReference type="PROSITE" id="PS51384"/>
    </source>
</evidence>
<keyword evidence="2" id="KW-0001">2Fe-2S</keyword>
<dbReference type="InterPro" id="IPR001433">
    <property type="entry name" value="OxRdtase_FAD/NAD-bd"/>
</dbReference>
<feature type="domain" description="2Fe-2S ferredoxin-type" evidence="7">
    <location>
        <begin position="233"/>
        <end position="318"/>
    </location>
</feature>
<evidence type="ECO:0000256" key="3">
    <source>
        <dbReference type="ARBA" id="ARBA00022723"/>
    </source>
</evidence>
<evidence type="ECO:0000256" key="1">
    <source>
        <dbReference type="ARBA" id="ARBA00022630"/>
    </source>
</evidence>
<evidence type="ECO:0000256" key="2">
    <source>
        <dbReference type="ARBA" id="ARBA00022714"/>
    </source>
</evidence>
<evidence type="ECO:0000256" key="6">
    <source>
        <dbReference type="ARBA" id="ARBA00023014"/>
    </source>
</evidence>
<proteinExistence type="predicted"/>
<dbReference type="SUPFAM" id="SSF54292">
    <property type="entry name" value="2Fe-2S ferredoxin-like"/>
    <property type="match status" value="1"/>
</dbReference>
<dbReference type="RefSeq" id="WP_367855050.1">
    <property type="nucleotide sequence ID" value="NZ_JBFOHK010000004.1"/>
</dbReference>
<dbReference type="Gene3D" id="3.40.50.80">
    <property type="entry name" value="Nucleotide-binding domain of ferredoxin-NADP reductase (FNR) module"/>
    <property type="match status" value="1"/>
</dbReference>
<dbReference type="InterPro" id="IPR050415">
    <property type="entry name" value="MRET"/>
</dbReference>
<dbReference type="CDD" id="cd00207">
    <property type="entry name" value="fer2"/>
    <property type="match status" value="1"/>
</dbReference>
<dbReference type="Pfam" id="PF00111">
    <property type="entry name" value="Fer2"/>
    <property type="match status" value="1"/>
</dbReference>